<dbReference type="PANTHER" id="PTHR18901:SF38">
    <property type="entry name" value="PSEUDOURIDINE-5'-PHOSPHATASE"/>
    <property type="match status" value="1"/>
</dbReference>
<reference evidence="1 2" key="1">
    <citation type="submission" date="2019-10" db="EMBL/GenBank/DDBJ databases">
        <title>Georgenia wutianyii sp. nov. and Georgenia yuyongxinii sp. nov. isolated from plateau pika (Ochotona curzoniae) in the Qinghai-Tibet plateau of China.</title>
        <authorList>
            <person name="Tian Z."/>
        </authorList>
    </citation>
    <scope>NUCLEOTIDE SEQUENCE [LARGE SCALE GENOMIC DNA]</scope>
    <source>
        <strain evidence="1 2">JCM 19765</strain>
    </source>
</reference>
<name>A0A6N7EEW7_9MICO</name>
<dbReference type="OrthoDB" id="9797743at2"/>
<dbReference type="GO" id="GO:0016787">
    <property type="term" value="F:hydrolase activity"/>
    <property type="evidence" value="ECO:0007669"/>
    <property type="project" value="UniProtKB-KW"/>
</dbReference>
<gene>
    <name evidence="1" type="ORF">GB881_01435</name>
</gene>
<dbReference type="Gene3D" id="3.40.50.1000">
    <property type="entry name" value="HAD superfamily/HAD-like"/>
    <property type="match status" value="1"/>
</dbReference>
<dbReference type="Proteomes" id="UP000437709">
    <property type="component" value="Unassembled WGS sequence"/>
</dbReference>
<comment type="caution">
    <text evidence="1">The sequence shown here is derived from an EMBL/GenBank/DDBJ whole genome shotgun (WGS) entry which is preliminary data.</text>
</comment>
<dbReference type="Pfam" id="PF00702">
    <property type="entry name" value="Hydrolase"/>
    <property type="match status" value="1"/>
</dbReference>
<dbReference type="PANTHER" id="PTHR18901">
    <property type="entry name" value="2-DEOXYGLUCOSE-6-PHOSPHATE PHOSPHATASE 2"/>
    <property type="match status" value="1"/>
</dbReference>
<dbReference type="SUPFAM" id="SSF56784">
    <property type="entry name" value="HAD-like"/>
    <property type="match status" value="1"/>
</dbReference>
<sequence length="221" mass="23092">MDGTLVDTEPYWMAAETAVVSRHGGTWTHEQGLQLVGNDLLTSARIIQEQTGIPGAPEALVTEILGGVVSRVLEHGAPWRPGALRLLAALRGAGVPCALVTMSYAALADAVVQAAPTGSFEAVVTGDQVTLGKPHPEAYLTAAERLGVDVTRCVAIEDSTVGVTAALASGARTVAVPMMVPVPARDTLSRLRSLEHADVELLSRVLAGEVVDELEPSHSRH</sequence>
<dbReference type="InterPro" id="IPR006439">
    <property type="entry name" value="HAD-SF_hydro_IA"/>
</dbReference>
<dbReference type="InterPro" id="IPR023198">
    <property type="entry name" value="PGP-like_dom2"/>
</dbReference>
<dbReference type="EMBL" id="WHPC01000003">
    <property type="protein sequence ID" value="MPV35723.1"/>
    <property type="molecule type" value="Genomic_DNA"/>
</dbReference>
<dbReference type="AlphaFoldDB" id="A0A6N7EEW7"/>
<dbReference type="InterPro" id="IPR036412">
    <property type="entry name" value="HAD-like_sf"/>
</dbReference>
<evidence type="ECO:0000313" key="2">
    <source>
        <dbReference type="Proteomes" id="UP000437709"/>
    </source>
</evidence>
<dbReference type="Gene3D" id="1.10.150.240">
    <property type="entry name" value="Putative phosphatase, domain 2"/>
    <property type="match status" value="1"/>
</dbReference>
<organism evidence="1 2">
    <name type="scientific">Georgenia subflava</name>
    <dbReference type="NCBI Taxonomy" id="1622177"/>
    <lineage>
        <taxon>Bacteria</taxon>
        <taxon>Bacillati</taxon>
        <taxon>Actinomycetota</taxon>
        <taxon>Actinomycetes</taxon>
        <taxon>Micrococcales</taxon>
        <taxon>Bogoriellaceae</taxon>
        <taxon>Georgenia</taxon>
    </lineage>
</organism>
<keyword evidence="2" id="KW-1185">Reference proteome</keyword>
<keyword evidence="1" id="KW-0378">Hydrolase</keyword>
<proteinExistence type="predicted"/>
<dbReference type="CDD" id="cd07505">
    <property type="entry name" value="HAD_BPGM-like"/>
    <property type="match status" value="1"/>
</dbReference>
<accession>A0A6N7EEW7</accession>
<evidence type="ECO:0000313" key="1">
    <source>
        <dbReference type="EMBL" id="MPV35723.1"/>
    </source>
</evidence>
<protein>
    <submittedName>
        <fullName evidence="1">HAD-IA family hydrolase</fullName>
    </submittedName>
</protein>
<dbReference type="NCBIfam" id="TIGR01509">
    <property type="entry name" value="HAD-SF-IA-v3"/>
    <property type="match status" value="1"/>
</dbReference>
<dbReference type="InterPro" id="IPR023214">
    <property type="entry name" value="HAD_sf"/>
</dbReference>